<organism evidence="2 3">
    <name type="scientific">Tenacibaculum maritimum NCIMB 2154</name>
    <dbReference type="NCBI Taxonomy" id="1349785"/>
    <lineage>
        <taxon>Bacteria</taxon>
        <taxon>Pseudomonadati</taxon>
        <taxon>Bacteroidota</taxon>
        <taxon>Flavobacteriia</taxon>
        <taxon>Flavobacteriales</taxon>
        <taxon>Flavobacteriaceae</taxon>
        <taxon>Tenacibaculum</taxon>
    </lineage>
</organism>
<feature type="chain" id="PRO_5013836695" evidence="1">
    <location>
        <begin position="21"/>
        <end position="157"/>
    </location>
</feature>
<dbReference type="RefSeq" id="WP_100210598.1">
    <property type="nucleotide sequence ID" value="NZ_CP138495.1"/>
</dbReference>
<reference evidence="2 3" key="1">
    <citation type="submission" date="2016-11" db="EMBL/GenBank/DDBJ databases">
        <authorList>
            <person name="Jaros S."/>
            <person name="Januszkiewicz K."/>
            <person name="Wedrychowicz H."/>
        </authorList>
    </citation>
    <scope>NUCLEOTIDE SEQUENCE [LARGE SCALE GENOMIC DNA]</scope>
    <source>
        <strain evidence="2">NCIMB 2154T</strain>
    </source>
</reference>
<evidence type="ECO:0000313" key="2">
    <source>
        <dbReference type="EMBL" id="SFZ80263.1"/>
    </source>
</evidence>
<evidence type="ECO:0000313" key="3">
    <source>
        <dbReference type="Proteomes" id="UP000231564"/>
    </source>
</evidence>
<evidence type="ECO:0000256" key="1">
    <source>
        <dbReference type="SAM" id="SignalP"/>
    </source>
</evidence>
<dbReference type="GeneID" id="47721960"/>
<dbReference type="EMBL" id="LT634361">
    <property type="protein sequence ID" value="SFZ80263.1"/>
    <property type="molecule type" value="Genomic_DNA"/>
</dbReference>
<dbReference type="AlphaFoldDB" id="A0A2H1E671"/>
<sequence length="157" mass="18150">MKKILILFCSILLFASCSSNEELSSSSSDDLLTRHPWVNSNSEIVEITNHGNLSYNEAKTKIENRLKERDKLKTVLSFKRDGSGKILYPENNTLSDSKFGWLTVPPNKLRLIMSTSAQTLLFEYTVDNSRLSLIFDEEYQYNGILIKYIIKWNFNKQ</sequence>
<protein>
    <submittedName>
        <fullName evidence="2">Probable lipoprotein</fullName>
    </submittedName>
</protein>
<feature type="signal peptide" evidence="1">
    <location>
        <begin position="1"/>
        <end position="20"/>
    </location>
</feature>
<keyword evidence="1" id="KW-0732">Signal</keyword>
<dbReference type="KEGG" id="tmar:MARIT_0355"/>
<accession>A0A2H1E671</accession>
<keyword evidence="2" id="KW-0449">Lipoprotein</keyword>
<name>A0A2H1E671_9FLAO</name>
<gene>
    <name evidence="2" type="ORF">MARIT_0355</name>
</gene>
<dbReference type="PROSITE" id="PS51257">
    <property type="entry name" value="PROKAR_LIPOPROTEIN"/>
    <property type="match status" value="1"/>
</dbReference>
<proteinExistence type="predicted"/>
<dbReference type="Proteomes" id="UP000231564">
    <property type="component" value="Chromosome MARIT"/>
</dbReference>
<keyword evidence="3" id="KW-1185">Reference proteome</keyword>